<dbReference type="PRINTS" id="PR00368">
    <property type="entry name" value="FADPNR"/>
</dbReference>
<dbReference type="InterPro" id="IPR013785">
    <property type="entry name" value="Aldolase_TIM"/>
</dbReference>
<feature type="domain" description="FAD/NAD(P)-binding" evidence="11">
    <location>
        <begin position="384"/>
        <end position="634"/>
    </location>
</feature>
<comment type="cofactor">
    <cofactor evidence="1">
        <name>FMN</name>
        <dbReference type="ChEBI" id="CHEBI:58210"/>
    </cofactor>
</comment>
<dbReference type="PRINTS" id="PR00469">
    <property type="entry name" value="PNDRDTASEII"/>
</dbReference>
<evidence type="ECO:0000256" key="6">
    <source>
        <dbReference type="ARBA" id="ARBA00022723"/>
    </source>
</evidence>
<dbReference type="GO" id="GO:0046872">
    <property type="term" value="F:metal ion binding"/>
    <property type="evidence" value="ECO:0007669"/>
    <property type="project" value="UniProtKB-KW"/>
</dbReference>
<dbReference type="Gene3D" id="3.40.50.720">
    <property type="entry name" value="NAD(P)-binding Rossmann-like Domain"/>
    <property type="match status" value="1"/>
</dbReference>
<keyword evidence="5" id="KW-0288">FMN</keyword>
<name>A0A1F6GX04_9PROT</name>
<dbReference type="GO" id="GO:0051536">
    <property type="term" value="F:iron-sulfur cluster binding"/>
    <property type="evidence" value="ECO:0007669"/>
    <property type="project" value="UniProtKB-KW"/>
</dbReference>
<dbReference type="SUPFAM" id="SSF51905">
    <property type="entry name" value="FAD/NAD(P)-binding domain"/>
    <property type="match status" value="1"/>
</dbReference>
<comment type="caution">
    <text evidence="12">The sequence shown here is derived from an EMBL/GenBank/DDBJ whole genome shotgun (WGS) entry which is preliminary data.</text>
</comment>
<evidence type="ECO:0000259" key="10">
    <source>
        <dbReference type="Pfam" id="PF00724"/>
    </source>
</evidence>
<evidence type="ECO:0000313" key="13">
    <source>
        <dbReference type="Proteomes" id="UP000177583"/>
    </source>
</evidence>
<gene>
    <name evidence="12" type="ORF">A2557_11535</name>
</gene>
<keyword evidence="8" id="KW-0408">Iron</keyword>
<evidence type="ECO:0000259" key="11">
    <source>
        <dbReference type="Pfam" id="PF07992"/>
    </source>
</evidence>
<dbReference type="GO" id="GO:0008670">
    <property type="term" value="F:2,4-dienoyl-CoA reductase (NADPH) activity"/>
    <property type="evidence" value="ECO:0007669"/>
    <property type="project" value="TreeGrafter"/>
</dbReference>
<evidence type="ECO:0000256" key="8">
    <source>
        <dbReference type="ARBA" id="ARBA00023004"/>
    </source>
</evidence>
<keyword evidence="6" id="KW-0479">Metal-binding</keyword>
<dbReference type="GO" id="GO:0033543">
    <property type="term" value="P:fatty acid beta-oxidation, unsaturated, even number, reductase/isomerase pathway"/>
    <property type="evidence" value="ECO:0007669"/>
    <property type="project" value="TreeGrafter"/>
</dbReference>
<dbReference type="InterPro" id="IPR001155">
    <property type="entry name" value="OxRdtase_FMN_N"/>
</dbReference>
<protein>
    <recommendedName>
        <fullName evidence="14">NADH:flavin oxidoreductase/NADH oxidase N-terminal domain-containing protein</fullName>
    </recommendedName>
</protein>
<dbReference type="Proteomes" id="UP000177583">
    <property type="component" value="Unassembled WGS sequence"/>
</dbReference>
<keyword evidence="9" id="KW-0411">Iron-sulfur</keyword>
<evidence type="ECO:0008006" key="14">
    <source>
        <dbReference type="Google" id="ProtNLM"/>
    </source>
</evidence>
<dbReference type="InterPro" id="IPR036188">
    <property type="entry name" value="FAD/NAD-bd_sf"/>
</dbReference>
<proteinExistence type="inferred from homology"/>
<evidence type="ECO:0000256" key="9">
    <source>
        <dbReference type="ARBA" id="ARBA00023014"/>
    </source>
</evidence>
<dbReference type="InterPro" id="IPR051793">
    <property type="entry name" value="NADH:flavin_oxidoreductase"/>
</dbReference>
<evidence type="ECO:0000256" key="2">
    <source>
        <dbReference type="ARBA" id="ARBA00001966"/>
    </source>
</evidence>
<evidence type="ECO:0000256" key="1">
    <source>
        <dbReference type="ARBA" id="ARBA00001917"/>
    </source>
</evidence>
<dbReference type="PANTHER" id="PTHR42917">
    <property type="entry name" value="2,4-DIENOYL-COA REDUCTASE"/>
    <property type="match status" value="1"/>
</dbReference>
<dbReference type="InterPro" id="IPR023753">
    <property type="entry name" value="FAD/NAD-binding_dom"/>
</dbReference>
<evidence type="ECO:0000256" key="7">
    <source>
        <dbReference type="ARBA" id="ARBA00023002"/>
    </source>
</evidence>
<comment type="cofactor">
    <cofactor evidence="2">
        <name>[4Fe-4S] cluster</name>
        <dbReference type="ChEBI" id="CHEBI:49883"/>
    </cofactor>
</comment>
<evidence type="ECO:0000256" key="4">
    <source>
        <dbReference type="ARBA" id="ARBA00022630"/>
    </source>
</evidence>
<evidence type="ECO:0000256" key="5">
    <source>
        <dbReference type="ARBA" id="ARBA00022643"/>
    </source>
</evidence>
<reference evidence="12 13" key="1">
    <citation type="journal article" date="2016" name="Nat. Commun.">
        <title>Thousands of microbial genomes shed light on interconnected biogeochemical processes in an aquifer system.</title>
        <authorList>
            <person name="Anantharaman K."/>
            <person name="Brown C.T."/>
            <person name="Hug L.A."/>
            <person name="Sharon I."/>
            <person name="Castelle C.J."/>
            <person name="Probst A.J."/>
            <person name="Thomas B.C."/>
            <person name="Singh A."/>
            <person name="Wilkins M.J."/>
            <person name="Karaoz U."/>
            <person name="Brodie E.L."/>
            <person name="Williams K.H."/>
            <person name="Hubbard S.S."/>
            <person name="Banfield J.F."/>
        </authorList>
    </citation>
    <scope>NUCLEOTIDE SEQUENCE [LARGE SCALE GENOMIC DNA]</scope>
</reference>
<dbReference type="PANTHER" id="PTHR42917:SF2">
    <property type="entry name" value="2,4-DIENOYL-COA REDUCTASE [(2E)-ENOYL-COA-PRODUCING]"/>
    <property type="match status" value="1"/>
</dbReference>
<keyword evidence="4" id="KW-0285">Flavoprotein</keyword>
<dbReference type="EMBL" id="MFNF01000021">
    <property type="protein sequence ID" value="OGH02707.1"/>
    <property type="molecule type" value="Genomic_DNA"/>
</dbReference>
<keyword evidence="7" id="KW-0560">Oxidoreductase</keyword>
<accession>A0A1F6GX04</accession>
<dbReference type="Gene3D" id="3.20.20.70">
    <property type="entry name" value="Aldolase class I"/>
    <property type="match status" value="1"/>
</dbReference>
<sequence>MEPTQYPFNHLLAPIKLRGLTLPNRVMMSGLHLGLEEQPNREAVMAHFLRQRAAGEVGLVMVGGCSPNQEGRSRLNLGLSLAGETEVDKHLAYTEAVHQEGGRIALQICHFGREAFHGKNVSSSSLRAPGVLYRPRALEETEIRRTINDFAQSAALAVAAGYDSIEIVGSQGFLLHQFLSKTFNQRSDAWGGSLANRARFTLEVLEAVRAQLSPEFPLIFRFPALDLDEQGLTWTEVEWLVDQVVQKGVDLLNVGIGSHEAKVPTIAMSVPPAAFAPVVSAIRQRAQGIPVALSNRIADPYQAEQVLGQGAADMVSLGRPLLSDPEFVKKTRQNHVEQIRPCVACNQACLDHALTGKKVGCILNPRCLSLLEGQKPVLTKKSRRIAVVGAGLAGLASACWLAQRGHEVEVFEQSLSLGGDLHLAAQIPSKQDFGRLVHYFSQQGQRHGVRYRLGHQIDPISAACAAFDFYLLAQGGQPRRLQLPGFKGVIKDYRQVLSEQVPLPEPVVVLGGGGIALEMAAFIPSLNLRGNHNALAYLRQWSQWEAAPREAAPVTLLRRADKRLGRGVGPTTRWILLHKVSALGTSVVSFDHFEAEPDALLVTYKNHTERIKAASIIFAMGQTYSNGLAEGLRTDNRPHAILGHPDHLPEGVNVKSILSQSHHFSQNFESISSERTT</sequence>
<dbReference type="SUPFAM" id="SSF51971">
    <property type="entry name" value="Nucleotide-binding domain"/>
    <property type="match status" value="1"/>
</dbReference>
<evidence type="ECO:0000313" key="12">
    <source>
        <dbReference type="EMBL" id="OGH02707.1"/>
    </source>
</evidence>
<feature type="domain" description="NADH:flavin oxidoreductase/NADH oxidase N-terminal" evidence="10">
    <location>
        <begin position="11"/>
        <end position="334"/>
    </location>
</feature>
<dbReference type="Pfam" id="PF00724">
    <property type="entry name" value="Oxidored_FMN"/>
    <property type="match status" value="1"/>
</dbReference>
<dbReference type="SUPFAM" id="SSF51395">
    <property type="entry name" value="FMN-linked oxidoreductases"/>
    <property type="match status" value="1"/>
</dbReference>
<dbReference type="GO" id="GO:0010181">
    <property type="term" value="F:FMN binding"/>
    <property type="evidence" value="ECO:0007669"/>
    <property type="project" value="InterPro"/>
</dbReference>
<dbReference type="Pfam" id="PF07992">
    <property type="entry name" value="Pyr_redox_2"/>
    <property type="match status" value="1"/>
</dbReference>
<organism evidence="12 13">
    <name type="scientific">Candidatus Lambdaproteobacteria bacterium RIFOXYD2_FULL_56_26</name>
    <dbReference type="NCBI Taxonomy" id="1817773"/>
    <lineage>
        <taxon>Bacteria</taxon>
        <taxon>Pseudomonadati</taxon>
        <taxon>Pseudomonadota</taxon>
        <taxon>Candidatus Lambdaproteobacteria</taxon>
    </lineage>
</organism>
<dbReference type="AlphaFoldDB" id="A0A1F6GX04"/>
<comment type="similarity">
    <text evidence="3">In the N-terminal section; belongs to the NADH:flavin oxidoreductase/NADH oxidase family.</text>
</comment>
<evidence type="ECO:0000256" key="3">
    <source>
        <dbReference type="ARBA" id="ARBA00011048"/>
    </source>
</evidence>
<dbReference type="Gene3D" id="3.50.50.60">
    <property type="entry name" value="FAD/NAD(P)-binding domain"/>
    <property type="match status" value="1"/>
</dbReference>